<dbReference type="RefSeq" id="WP_348945936.1">
    <property type="nucleotide sequence ID" value="NZ_CP157355.1"/>
</dbReference>
<dbReference type="KEGG" id="cmav:ABHF33_05100"/>
<evidence type="ECO:0000256" key="1">
    <source>
        <dbReference type="SAM" id="MobiDB-lite"/>
    </source>
</evidence>
<accession>A0AAU7FC85</accession>
<sequence length="134" mass="14339">MQLRHFHRQGTLWLALLALVMYLLLPFAHAYTMQSDPLAALNQLCSTSSSKITASTPANLQTNSSTDSPSAHGMPACPSCAVQAGNHLAPPPAPSALPSIREHVSSLRLTRTEGFFIPTSIYTLPPSHAPPQRG</sequence>
<feature type="region of interest" description="Disordered" evidence="1">
    <location>
        <begin position="52"/>
        <end position="74"/>
    </location>
</feature>
<dbReference type="AlphaFoldDB" id="A0AAU7FC85"/>
<gene>
    <name evidence="2" type="ORF">ABHF33_05100</name>
</gene>
<name>A0AAU7FC85_9NEIS</name>
<feature type="compositionally biased region" description="Polar residues" evidence="1">
    <location>
        <begin position="52"/>
        <end position="69"/>
    </location>
</feature>
<protein>
    <submittedName>
        <fullName evidence="2">DUF2946 family protein</fullName>
    </submittedName>
</protein>
<proteinExistence type="predicted"/>
<reference evidence="2" key="1">
    <citation type="submission" date="2024-05" db="EMBL/GenBank/DDBJ databases">
        <authorList>
            <person name="Yang L."/>
            <person name="Pan L."/>
        </authorList>
    </citation>
    <scope>NUCLEOTIDE SEQUENCE</scope>
    <source>
        <strain evidence="2">FCG-7</strain>
    </source>
</reference>
<organism evidence="2">
    <name type="scientific">Chitinibacter mangrovi</name>
    <dbReference type="NCBI Taxonomy" id="3153927"/>
    <lineage>
        <taxon>Bacteria</taxon>
        <taxon>Pseudomonadati</taxon>
        <taxon>Pseudomonadota</taxon>
        <taxon>Betaproteobacteria</taxon>
        <taxon>Neisseriales</taxon>
        <taxon>Chitinibacteraceae</taxon>
        <taxon>Chitinibacter</taxon>
    </lineage>
</organism>
<dbReference type="EMBL" id="CP157355">
    <property type="protein sequence ID" value="XBM01660.1"/>
    <property type="molecule type" value="Genomic_DNA"/>
</dbReference>
<dbReference type="Pfam" id="PF11162">
    <property type="entry name" value="DUF2946"/>
    <property type="match status" value="1"/>
</dbReference>
<evidence type="ECO:0000313" key="2">
    <source>
        <dbReference type="EMBL" id="XBM01660.1"/>
    </source>
</evidence>
<dbReference type="InterPro" id="IPR021333">
    <property type="entry name" value="DUF2946"/>
</dbReference>